<feature type="region of interest" description="Disordered" evidence="1">
    <location>
        <begin position="82"/>
        <end position="115"/>
    </location>
</feature>
<evidence type="ECO:0000313" key="3">
    <source>
        <dbReference type="Proteomes" id="UP000649289"/>
    </source>
</evidence>
<reference evidence="2 3" key="1">
    <citation type="submission" date="2020-09" db="EMBL/GenBank/DDBJ databases">
        <title>novel species in genus Nocardioides.</title>
        <authorList>
            <person name="Zhang G."/>
        </authorList>
    </citation>
    <scope>NUCLEOTIDE SEQUENCE [LARGE SCALE GENOMIC DNA]</scope>
    <source>
        <strain evidence="2 3">19197</strain>
    </source>
</reference>
<comment type="caution">
    <text evidence="2">The sequence shown here is derived from an EMBL/GenBank/DDBJ whole genome shotgun (WGS) entry which is preliminary data.</text>
</comment>
<keyword evidence="3" id="KW-1185">Reference proteome</keyword>
<evidence type="ECO:0000256" key="1">
    <source>
        <dbReference type="SAM" id="MobiDB-lite"/>
    </source>
</evidence>
<feature type="compositionally biased region" description="Gly residues" evidence="1">
    <location>
        <begin position="106"/>
        <end position="115"/>
    </location>
</feature>
<dbReference type="EMBL" id="JACXYY010000010">
    <property type="protein sequence ID" value="MBD3917049.1"/>
    <property type="molecule type" value="Genomic_DNA"/>
</dbReference>
<accession>A0ABR8MM02</accession>
<proteinExistence type="predicted"/>
<sequence length="115" mass="12463">MATVTAEFEVDRREQAVEIAEELFGHREVLTVRVGGPGERSVYRVDVPREDDAARGLASRPAERAADRLGVTVRFVRIGITADGLGDPEGEPPVAVDLLPWAGRRTGTGRGTRAR</sequence>
<protein>
    <submittedName>
        <fullName evidence="2">Uncharacterized protein</fullName>
    </submittedName>
</protein>
<dbReference type="Proteomes" id="UP000649289">
    <property type="component" value="Unassembled WGS sequence"/>
</dbReference>
<dbReference type="RefSeq" id="WP_191201376.1">
    <property type="nucleotide sequence ID" value="NZ_BAAAPA010000001.1"/>
</dbReference>
<name>A0ABR8MM02_9ACTN</name>
<evidence type="ECO:0000313" key="2">
    <source>
        <dbReference type="EMBL" id="MBD3917049.1"/>
    </source>
</evidence>
<gene>
    <name evidence="2" type="ORF">IEZ25_20715</name>
</gene>
<organism evidence="2 3">
    <name type="scientific">Nocardioides hwasunensis</name>
    <dbReference type="NCBI Taxonomy" id="397258"/>
    <lineage>
        <taxon>Bacteria</taxon>
        <taxon>Bacillati</taxon>
        <taxon>Actinomycetota</taxon>
        <taxon>Actinomycetes</taxon>
        <taxon>Propionibacteriales</taxon>
        <taxon>Nocardioidaceae</taxon>
        <taxon>Nocardioides</taxon>
    </lineage>
</organism>